<dbReference type="PANTHER" id="PTHR31973:SF190">
    <property type="entry name" value="MULE TRANSPOSASE DOMAIN-CONTAINING PROTEIN"/>
    <property type="match status" value="1"/>
</dbReference>
<dbReference type="PANTHER" id="PTHR31973">
    <property type="entry name" value="POLYPROTEIN, PUTATIVE-RELATED"/>
    <property type="match status" value="1"/>
</dbReference>
<dbReference type="AlphaFoldDB" id="A0A6L2LI21"/>
<sequence length="268" mass="30291">MKTDTLSIDEVLKLKNFKKDALSKLFKLSNQERYEHVGQKVRSAQGGKDYKMAKRDYDWLMISRHIHENMKSQFKGGMYKEMLWNAAKATSVGRAKYDLLLNNICEVFNRQLVDCRDQPIITCLEYIIEYLMKRIVVVQKVIAKTVGPLTPFVTKLFDAIKKKATKCIVQWNGGMTSQSGVVNVGMWVITGKATGVKVVQLKLVVLVQGMSLVKLVQDEQLVQGVSLVKLLVQGMSQVNLVVLVNPLQHKAQQPVQEMPQVKLMVLVA</sequence>
<comment type="caution">
    <text evidence="1">The sequence shown here is derived from an EMBL/GenBank/DDBJ whole genome shotgun (WGS) entry which is preliminary data.</text>
</comment>
<accession>A0A6L2LI21</accession>
<gene>
    <name evidence="1" type="ORF">Tci_033454</name>
</gene>
<organism evidence="1">
    <name type="scientific">Tanacetum cinerariifolium</name>
    <name type="common">Dalmatian daisy</name>
    <name type="synonym">Chrysanthemum cinerariifolium</name>
    <dbReference type="NCBI Taxonomy" id="118510"/>
    <lineage>
        <taxon>Eukaryota</taxon>
        <taxon>Viridiplantae</taxon>
        <taxon>Streptophyta</taxon>
        <taxon>Embryophyta</taxon>
        <taxon>Tracheophyta</taxon>
        <taxon>Spermatophyta</taxon>
        <taxon>Magnoliopsida</taxon>
        <taxon>eudicotyledons</taxon>
        <taxon>Gunneridae</taxon>
        <taxon>Pentapetalae</taxon>
        <taxon>asterids</taxon>
        <taxon>campanulids</taxon>
        <taxon>Asterales</taxon>
        <taxon>Asteraceae</taxon>
        <taxon>Asteroideae</taxon>
        <taxon>Anthemideae</taxon>
        <taxon>Anthemidinae</taxon>
        <taxon>Tanacetum</taxon>
    </lineage>
</organism>
<dbReference type="EMBL" id="BKCJ010004509">
    <property type="protein sequence ID" value="GEU61476.1"/>
    <property type="molecule type" value="Genomic_DNA"/>
</dbReference>
<evidence type="ECO:0000313" key="1">
    <source>
        <dbReference type="EMBL" id="GEU61476.1"/>
    </source>
</evidence>
<name>A0A6L2LI21_TANCI</name>
<proteinExistence type="predicted"/>
<reference evidence="1" key="1">
    <citation type="journal article" date="2019" name="Sci. Rep.">
        <title>Draft genome of Tanacetum cinerariifolium, the natural source of mosquito coil.</title>
        <authorList>
            <person name="Yamashiro T."/>
            <person name="Shiraishi A."/>
            <person name="Satake H."/>
            <person name="Nakayama K."/>
        </authorList>
    </citation>
    <scope>NUCLEOTIDE SEQUENCE</scope>
</reference>
<protein>
    <submittedName>
        <fullName evidence="1">Uncharacterized protein</fullName>
    </submittedName>
</protein>